<dbReference type="EMBL" id="VMNW02000080">
    <property type="protein sequence ID" value="KAA9153060.1"/>
    <property type="molecule type" value="Genomic_DNA"/>
</dbReference>
<dbReference type="GO" id="GO:0003700">
    <property type="term" value="F:DNA-binding transcription factor activity"/>
    <property type="evidence" value="ECO:0007669"/>
    <property type="project" value="InterPro"/>
</dbReference>
<dbReference type="Gene3D" id="1.10.10.10">
    <property type="entry name" value="Winged helix-like DNA-binding domain superfamily/Winged helix DNA-binding domain"/>
    <property type="match status" value="1"/>
</dbReference>
<dbReference type="SUPFAM" id="SSF46785">
    <property type="entry name" value="Winged helix' DNA-binding domain"/>
    <property type="match status" value="1"/>
</dbReference>
<gene>
    <name evidence="2" type="ORF">FPZ12_035430</name>
</gene>
<dbReference type="AlphaFoldDB" id="A0A5N0UU23"/>
<name>A0A5N0UU23_9PSEU</name>
<comment type="caution">
    <text evidence="2">The sequence shown here is derived from an EMBL/GenBank/DDBJ whole genome shotgun (WGS) entry which is preliminary data.</text>
</comment>
<evidence type="ECO:0000313" key="2">
    <source>
        <dbReference type="EMBL" id="KAA9153060.1"/>
    </source>
</evidence>
<dbReference type="PROSITE" id="PS50995">
    <property type="entry name" value="HTH_MARR_2"/>
    <property type="match status" value="1"/>
</dbReference>
<protein>
    <submittedName>
        <fullName evidence="2">MarR family transcriptional regulator</fullName>
    </submittedName>
</protein>
<dbReference type="InterPro" id="IPR036388">
    <property type="entry name" value="WH-like_DNA-bd_sf"/>
</dbReference>
<dbReference type="InterPro" id="IPR036390">
    <property type="entry name" value="WH_DNA-bd_sf"/>
</dbReference>
<evidence type="ECO:0000313" key="3">
    <source>
        <dbReference type="Proteomes" id="UP000319769"/>
    </source>
</evidence>
<dbReference type="OrthoDB" id="122135at2"/>
<dbReference type="PANTHER" id="PTHR39515">
    <property type="entry name" value="CONSERVED PROTEIN"/>
    <property type="match status" value="1"/>
</dbReference>
<dbReference type="Proteomes" id="UP000319769">
    <property type="component" value="Unassembled WGS sequence"/>
</dbReference>
<dbReference type="PANTHER" id="PTHR39515:SF2">
    <property type="entry name" value="HTH-TYPE TRANSCRIPTIONAL REGULATOR RV0880"/>
    <property type="match status" value="1"/>
</dbReference>
<proteinExistence type="predicted"/>
<accession>A0A5N0UU23</accession>
<sequence length="155" mass="17425">MSLDEDASIELMRQLRTAGQLQHSWVASTWQNEEGGLHPAAAMLLSDLARHGECRPSELARRRMVDVSVVSRQIAQLTTAGLVDRRPAPEDGRAALVSVSEQGMIELKRWRGKYLKFFRTALADWTDAEIAALTSRLTQMNEALREQLQPEDRPS</sequence>
<evidence type="ECO:0000259" key="1">
    <source>
        <dbReference type="PROSITE" id="PS50995"/>
    </source>
</evidence>
<keyword evidence="3" id="KW-1185">Reference proteome</keyword>
<dbReference type="SMART" id="SM00347">
    <property type="entry name" value="HTH_MARR"/>
    <property type="match status" value="1"/>
</dbReference>
<dbReference type="Pfam" id="PF12802">
    <property type="entry name" value="MarR_2"/>
    <property type="match status" value="1"/>
</dbReference>
<dbReference type="RefSeq" id="WP_144753764.1">
    <property type="nucleotide sequence ID" value="NZ_VMNW02000080.1"/>
</dbReference>
<dbReference type="InterPro" id="IPR000835">
    <property type="entry name" value="HTH_MarR-typ"/>
</dbReference>
<reference evidence="2" key="1">
    <citation type="submission" date="2019-09" db="EMBL/GenBank/DDBJ databases">
        <authorList>
            <person name="Teo W.F.A."/>
            <person name="Duangmal K."/>
        </authorList>
    </citation>
    <scope>NUCLEOTIDE SEQUENCE [LARGE SCALE GENOMIC DNA]</scope>
    <source>
        <strain evidence="2">K81G1</strain>
    </source>
</reference>
<dbReference type="InterPro" id="IPR052526">
    <property type="entry name" value="HTH-type_Bedaq_tolerance"/>
</dbReference>
<feature type="domain" description="HTH marR-type" evidence="1">
    <location>
        <begin position="8"/>
        <end position="142"/>
    </location>
</feature>
<organism evidence="2 3">
    <name type="scientific">Amycolatopsis acidicola</name>
    <dbReference type="NCBI Taxonomy" id="2596893"/>
    <lineage>
        <taxon>Bacteria</taxon>
        <taxon>Bacillati</taxon>
        <taxon>Actinomycetota</taxon>
        <taxon>Actinomycetes</taxon>
        <taxon>Pseudonocardiales</taxon>
        <taxon>Pseudonocardiaceae</taxon>
        <taxon>Amycolatopsis</taxon>
    </lineage>
</organism>